<proteinExistence type="inferred from homology"/>
<accession>A0A5P2FZV8</accession>
<dbReference type="PROSITE" id="PS51898">
    <property type="entry name" value="TYR_RECOMBINASE"/>
    <property type="match status" value="1"/>
</dbReference>
<dbReference type="InterPro" id="IPR035386">
    <property type="entry name" value="Arm-DNA-bind_5"/>
</dbReference>
<dbReference type="GO" id="GO:0015074">
    <property type="term" value="P:DNA integration"/>
    <property type="evidence" value="ECO:0007669"/>
    <property type="project" value="InterPro"/>
</dbReference>
<dbReference type="Pfam" id="PF00589">
    <property type="entry name" value="Phage_integrase"/>
    <property type="match status" value="1"/>
</dbReference>
<dbReference type="GO" id="GO:0006310">
    <property type="term" value="P:DNA recombination"/>
    <property type="evidence" value="ECO:0007669"/>
    <property type="project" value="UniProtKB-KW"/>
</dbReference>
<evidence type="ECO:0000313" key="5">
    <source>
        <dbReference type="EMBL" id="QES88765.1"/>
    </source>
</evidence>
<dbReference type="AlphaFoldDB" id="A0A5P2FZV8"/>
<organism evidence="5 6">
    <name type="scientific">Rhizosphaericola mali</name>
    <dbReference type="NCBI Taxonomy" id="2545455"/>
    <lineage>
        <taxon>Bacteria</taxon>
        <taxon>Pseudomonadati</taxon>
        <taxon>Bacteroidota</taxon>
        <taxon>Chitinophagia</taxon>
        <taxon>Chitinophagales</taxon>
        <taxon>Chitinophagaceae</taxon>
        <taxon>Rhizosphaericola</taxon>
    </lineage>
</organism>
<keyword evidence="6" id="KW-1185">Reference proteome</keyword>
<dbReference type="PANTHER" id="PTHR30349:SF64">
    <property type="entry name" value="PROPHAGE INTEGRASE INTD-RELATED"/>
    <property type="match status" value="1"/>
</dbReference>
<dbReference type="PANTHER" id="PTHR30349">
    <property type="entry name" value="PHAGE INTEGRASE-RELATED"/>
    <property type="match status" value="1"/>
</dbReference>
<evidence type="ECO:0000256" key="1">
    <source>
        <dbReference type="ARBA" id="ARBA00008857"/>
    </source>
</evidence>
<name>A0A5P2FZV8_9BACT</name>
<dbReference type="EMBL" id="CP044016">
    <property type="protein sequence ID" value="QES88765.1"/>
    <property type="molecule type" value="Genomic_DNA"/>
</dbReference>
<dbReference type="InterPro" id="IPR010998">
    <property type="entry name" value="Integrase_recombinase_N"/>
</dbReference>
<protein>
    <submittedName>
        <fullName evidence="5">Site-specific integrase</fullName>
    </submittedName>
</protein>
<dbReference type="Gene3D" id="1.10.150.130">
    <property type="match status" value="1"/>
</dbReference>
<evidence type="ECO:0000256" key="2">
    <source>
        <dbReference type="ARBA" id="ARBA00023125"/>
    </source>
</evidence>
<dbReference type="InterPro" id="IPR011010">
    <property type="entry name" value="DNA_brk_join_enz"/>
</dbReference>
<dbReference type="KEGG" id="arac:E0W69_008910"/>
<evidence type="ECO:0000313" key="6">
    <source>
        <dbReference type="Proteomes" id="UP000292424"/>
    </source>
</evidence>
<dbReference type="GO" id="GO:0003677">
    <property type="term" value="F:DNA binding"/>
    <property type="evidence" value="ECO:0007669"/>
    <property type="project" value="UniProtKB-KW"/>
</dbReference>
<dbReference type="Pfam" id="PF17293">
    <property type="entry name" value="Arm-DNA-bind_5"/>
    <property type="match status" value="1"/>
</dbReference>
<dbReference type="InterPro" id="IPR025269">
    <property type="entry name" value="SAM-like_dom"/>
</dbReference>
<dbReference type="Gene3D" id="1.10.443.10">
    <property type="entry name" value="Intergrase catalytic core"/>
    <property type="match status" value="1"/>
</dbReference>
<dbReference type="InterPro" id="IPR013762">
    <property type="entry name" value="Integrase-like_cat_sf"/>
</dbReference>
<dbReference type="Pfam" id="PF13102">
    <property type="entry name" value="Phage_int_SAM_5"/>
    <property type="match status" value="1"/>
</dbReference>
<dbReference type="Proteomes" id="UP000292424">
    <property type="component" value="Chromosome"/>
</dbReference>
<sequence>MEPRFYLSNKLNKQGRSTVMLYLYCHGKRITISTGKVIKPANWNENAQRARGTSSETMEFNNYLQFFGASAVSKLTDLIQNKEQNILVKFKQQIKQVEIKKAEKVRIDLSEGGSLIQFMEKLIPTLNRTSGTLAQYRTTLKNLKSFQKECYKRPVHFESIDMDFYNAYVSYCQLEKEYSVNTIGKEVKHIKFFMAEAEERELHSNFKFKSKRFKKTSEESFSVYLSEDQIKTLNKMHLENNSQDEVIRDLFVASCWLGLRVGNLLEITKSHVHGNVISLRSEKTAEYIDIPLHPIVKKTIVKYGGVLPNSISEWQINRRIKDIVKMAGFTDDVAYSISKGGRKVSMNEPFYRLVTTHTARRSFATNMYKRGINIQTIMAITGHNSERTFMSYVKSKRINAIKEMQNMFKSR</sequence>
<evidence type="ECO:0000259" key="4">
    <source>
        <dbReference type="PROSITE" id="PS51898"/>
    </source>
</evidence>
<dbReference type="InterPro" id="IPR050090">
    <property type="entry name" value="Tyrosine_recombinase_XerCD"/>
</dbReference>
<keyword evidence="2" id="KW-0238">DNA-binding</keyword>
<feature type="domain" description="Tyr recombinase" evidence="4">
    <location>
        <begin position="220"/>
        <end position="406"/>
    </location>
</feature>
<dbReference type="CDD" id="cd01185">
    <property type="entry name" value="INTN1_C_like"/>
    <property type="match status" value="1"/>
</dbReference>
<dbReference type="InterPro" id="IPR002104">
    <property type="entry name" value="Integrase_catalytic"/>
</dbReference>
<keyword evidence="3" id="KW-0233">DNA recombination</keyword>
<dbReference type="SUPFAM" id="SSF56349">
    <property type="entry name" value="DNA breaking-rejoining enzymes"/>
    <property type="match status" value="1"/>
</dbReference>
<dbReference type="OrthoDB" id="1493636at2"/>
<reference evidence="5 6" key="1">
    <citation type="submission" date="2019-09" db="EMBL/GenBank/DDBJ databases">
        <title>Complete genome sequence of Arachidicoccus sp. B3-10 isolated from apple orchard soil.</title>
        <authorList>
            <person name="Kim H.S."/>
            <person name="Han K.-I."/>
            <person name="Suh M.K."/>
            <person name="Lee K.C."/>
            <person name="Eom M.K."/>
            <person name="Kim J.-S."/>
            <person name="Kang S.W."/>
            <person name="Sin Y."/>
            <person name="Lee J.-S."/>
        </authorList>
    </citation>
    <scope>NUCLEOTIDE SEQUENCE [LARGE SCALE GENOMIC DNA]</scope>
    <source>
        <strain evidence="5 6">B3-10</strain>
    </source>
</reference>
<dbReference type="RefSeq" id="WP_131329731.1">
    <property type="nucleotide sequence ID" value="NZ_CP044016.1"/>
</dbReference>
<comment type="similarity">
    <text evidence="1">Belongs to the 'phage' integrase family.</text>
</comment>
<evidence type="ECO:0000256" key="3">
    <source>
        <dbReference type="ARBA" id="ARBA00023172"/>
    </source>
</evidence>
<gene>
    <name evidence="5" type="ORF">E0W69_008910</name>
</gene>